<protein>
    <submittedName>
        <fullName evidence="5">DDE Tnp4 domain-containing protein</fullName>
    </submittedName>
</protein>
<feature type="domain" description="DUF8040" evidence="4">
    <location>
        <begin position="37"/>
        <end position="114"/>
    </location>
</feature>
<dbReference type="Pfam" id="PF26138">
    <property type="entry name" value="DUF8040"/>
    <property type="match status" value="1"/>
</dbReference>
<keyword evidence="2" id="KW-0812">Transmembrane</keyword>
<evidence type="ECO:0000313" key="6">
    <source>
        <dbReference type="Proteomes" id="UP001237642"/>
    </source>
</evidence>
<feature type="region of interest" description="Disordered" evidence="1">
    <location>
        <begin position="306"/>
        <end position="339"/>
    </location>
</feature>
<keyword evidence="2" id="KW-0472">Membrane</keyword>
<evidence type="ECO:0000256" key="1">
    <source>
        <dbReference type="SAM" id="MobiDB-lite"/>
    </source>
</evidence>
<keyword evidence="6" id="KW-1185">Reference proteome</keyword>
<proteinExistence type="predicted"/>
<evidence type="ECO:0000313" key="5">
    <source>
        <dbReference type="EMBL" id="KAK1366002.1"/>
    </source>
</evidence>
<organism evidence="5 6">
    <name type="scientific">Heracleum sosnowskyi</name>
    <dbReference type="NCBI Taxonomy" id="360622"/>
    <lineage>
        <taxon>Eukaryota</taxon>
        <taxon>Viridiplantae</taxon>
        <taxon>Streptophyta</taxon>
        <taxon>Embryophyta</taxon>
        <taxon>Tracheophyta</taxon>
        <taxon>Spermatophyta</taxon>
        <taxon>Magnoliopsida</taxon>
        <taxon>eudicotyledons</taxon>
        <taxon>Gunneridae</taxon>
        <taxon>Pentapetalae</taxon>
        <taxon>asterids</taxon>
        <taxon>campanulids</taxon>
        <taxon>Apiales</taxon>
        <taxon>Apiaceae</taxon>
        <taxon>Apioideae</taxon>
        <taxon>apioid superclade</taxon>
        <taxon>Tordylieae</taxon>
        <taxon>Tordyliinae</taxon>
        <taxon>Heracleum</taxon>
    </lineage>
</organism>
<feature type="transmembrane region" description="Helical" evidence="2">
    <location>
        <begin position="20"/>
        <end position="38"/>
    </location>
</feature>
<feature type="compositionally biased region" description="Basic and acidic residues" evidence="1">
    <location>
        <begin position="326"/>
        <end position="336"/>
    </location>
</feature>
<evidence type="ECO:0000256" key="2">
    <source>
        <dbReference type="SAM" id="Phobius"/>
    </source>
</evidence>
<keyword evidence="2" id="KW-1133">Transmembrane helix</keyword>
<gene>
    <name evidence="5" type="ORF">POM88_041563</name>
</gene>
<evidence type="ECO:0000259" key="4">
    <source>
        <dbReference type="Pfam" id="PF26138"/>
    </source>
</evidence>
<dbReference type="PANTHER" id="PTHR46250">
    <property type="entry name" value="MYB/SANT-LIKE DNA-BINDING DOMAIN PROTEIN-RELATED"/>
    <property type="match status" value="1"/>
</dbReference>
<feature type="domain" description="Myb/SANT-like" evidence="3">
    <location>
        <begin position="173"/>
        <end position="251"/>
    </location>
</feature>
<dbReference type="AlphaFoldDB" id="A0AAD8MAU6"/>
<reference evidence="5" key="1">
    <citation type="submission" date="2023-02" db="EMBL/GenBank/DDBJ databases">
        <title>Genome of toxic invasive species Heracleum sosnowskyi carries increased number of genes despite the absence of recent whole-genome duplications.</title>
        <authorList>
            <person name="Schelkunov M."/>
            <person name="Shtratnikova V."/>
            <person name="Makarenko M."/>
            <person name="Klepikova A."/>
            <person name="Omelchenko D."/>
            <person name="Novikova G."/>
            <person name="Obukhova E."/>
            <person name="Bogdanov V."/>
            <person name="Penin A."/>
            <person name="Logacheva M."/>
        </authorList>
    </citation>
    <scope>NUCLEOTIDE SEQUENCE</scope>
    <source>
        <strain evidence="5">Hsosn_3</strain>
        <tissue evidence="5">Leaf</tissue>
    </source>
</reference>
<comment type="caution">
    <text evidence="5">The sequence shown here is derived from an EMBL/GenBank/DDBJ whole genome shotgun (WGS) entry which is preliminary data.</text>
</comment>
<dbReference type="Proteomes" id="UP001237642">
    <property type="component" value="Unassembled WGS sequence"/>
</dbReference>
<dbReference type="PANTHER" id="PTHR46250:SF15">
    <property type="entry name" value="OS01G0523800 PROTEIN"/>
    <property type="match status" value="1"/>
</dbReference>
<evidence type="ECO:0000259" key="3">
    <source>
        <dbReference type="Pfam" id="PF12776"/>
    </source>
</evidence>
<dbReference type="EMBL" id="JAUIZM010000009">
    <property type="protein sequence ID" value="KAK1366002.1"/>
    <property type="molecule type" value="Genomic_DNA"/>
</dbReference>
<reference evidence="5" key="2">
    <citation type="submission" date="2023-05" db="EMBL/GenBank/DDBJ databases">
        <authorList>
            <person name="Schelkunov M.I."/>
        </authorList>
    </citation>
    <scope>NUCLEOTIDE SEQUENCE</scope>
    <source>
        <strain evidence="5">Hsosn_3</strain>
        <tissue evidence="5">Leaf</tissue>
    </source>
</reference>
<name>A0AAD8MAU6_9APIA</name>
<dbReference type="InterPro" id="IPR024752">
    <property type="entry name" value="Myb/SANT-like_dom"/>
</dbReference>
<dbReference type="InterPro" id="IPR058353">
    <property type="entry name" value="DUF8040"/>
</dbReference>
<dbReference type="Pfam" id="PF12776">
    <property type="entry name" value="Myb_DNA-bind_3"/>
    <property type="match status" value="1"/>
</dbReference>
<accession>A0AAD8MAU6</accession>
<sequence>MDQSGLSLIRRKRRNQRDLLVTLLIIINTTFIMDGDVACKSELRMNRQTFHVLCEMVKDIGGLRGTRNMSLEEILAMFLYTLAHHKKNRSVSTYFHRSGESVSRQFNLCLLAILKLHNHLMKKPTPITEECESNRWNCFKNCLGALDGTPNGLKMPQGFYYLVDAGYTNYMSVDRQWKGEGGFKNGYLNHLEVLMNNKFPNCGLKALPHIDSKVKWFKDKYAVVSEMVNKTSGFQWDDKTKMIQGEKQAFDDFVKNHPKAGGLWRTPFPYLEKLDHVFGVDRANGIASEFPEDSINNLEEIVNLANDNSDDDGLPQPPAAKKIKKEKTPKSTEKKKSPQILDLTSNQMATEFTGFMKGMSSHLETISNAMSSTQNREIEVVEQKKRLLSEIASLPGMTKAEAIRAACLFTSNPSQMDVFFSSPDDDWKKEVVFDLIHRNDP</sequence>